<keyword evidence="2" id="KW-1185">Reference proteome</keyword>
<dbReference type="EMBL" id="JARBDR010000903">
    <property type="protein sequence ID" value="KAJ8304291.1"/>
    <property type="molecule type" value="Genomic_DNA"/>
</dbReference>
<dbReference type="Proteomes" id="UP001217089">
    <property type="component" value="Unassembled WGS sequence"/>
</dbReference>
<evidence type="ECO:0008006" key="3">
    <source>
        <dbReference type="Google" id="ProtNLM"/>
    </source>
</evidence>
<sequence length="406" mass="46657">MDPGDRNLTLDEFLMWKSEALRHFLTDRGLSKDGSKQELAALCFAAHSMNLPLIPSFSEVLEKNKRDYSNLLRVDGIIIPDPLSIFDNWLDEKSGIRRWPPLYISDIINFMVNTDCKENIQGRLNDYKIGKAYEYFNAGYLKEVYYRDVPGRSNLCFLKSTCVPSLKVKDEPHKVWVVCDKVTGEVKSAYCSCTAGHMNKINNTAKRHLMHESKKNFQPHENIDRTEILNEFAAALKDVLPNACLFKGVEHTVNKGASVPYSEESTSVEEISKYTMAHITEGSQNVAELILKMPVMDFETTYFCPMCNNVVKEVENVKKFSDQSTMCHVCNLWYHFNCVKMNKSKISNIVASDKSLVTVLYFIYKAKKEWSNTTYFLKIEFMINNFKWVKGKKDQALTMFIGMSLC</sequence>
<gene>
    <name evidence="1" type="ORF">KUTeg_017874</name>
</gene>
<evidence type="ECO:0000313" key="2">
    <source>
        <dbReference type="Proteomes" id="UP001217089"/>
    </source>
</evidence>
<comment type="caution">
    <text evidence="1">The sequence shown here is derived from an EMBL/GenBank/DDBJ whole genome shotgun (WGS) entry which is preliminary data.</text>
</comment>
<dbReference type="Gene3D" id="3.30.40.10">
    <property type="entry name" value="Zinc/RING finger domain, C3HC4 (zinc finger)"/>
    <property type="match status" value="1"/>
</dbReference>
<dbReference type="PANTHER" id="PTHR47526:SF3">
    <property type="entry name" value="PHD-TYPE DOMAIN-CONTAINING PROTEIN"/>
    <property type="match status" value="1"/>
</dbReference>
<proteinExistence type="predicted"/>
<name>A0ABQ9EIP0_TEGGR</name>
<reference evidence="1 2" key="1">
    <citation type="submission" date="2022-12" db="EMBL/GenBank/DDBJ databases">
        <title>Chromosome-level genome of Tegillarca granosa.</title>
        <authorList>
            <person name="Kim J."/>
        </authorList>
    </citation>
    <scope>NUCLEOTIDE SEQUENCE [LARGE SCALE GENOMIC DNA]</scope>
    <source>
        <strain evidence="1">Teg-2019</strain>
        <tissue evidence="1">Adductor muscle</tissue>
    </source>
</reference>
<organism evidence="1 2">
    <name type="scientific">Tegillarca granosa</name>
    <name type="common">Malaysian cockle</name>
    <name type="synonym">Anadara granosa</name>
    <dbReference type="NCBI Taxonomy" id="220873"/>
    <lineage>
        <taxon>Eukaryota</taxon>
        <taxon>Metazoa</taxon>
        <taxon>Spiralia</taxon>
        <taxon>Lophotrochozoa</taxon>
        <taxon>Mollusca</taxon>
        <taxon>Bivalvia</taxon>
        <taxon>Autobranchia</taxon>
        <taxon>Pteriomorphia</taxon>
        <taxon>Arcoida</taxon>
        <taxon>Arcoidea</taxon>
        <taxon>Arcidae</taxon>
        <taxon>Tegillarca</taxon>
    </lineage>
</organism>
<evidence type="ECO:0000313" key="1">
    <source>
        <dbReference type="EMBL" id="KAJ8304291.1"/>
    </source>
</evidence>
<dbReference type="InterPro" id="IPR013083">
    <property type="entry name" value="Znf_RING/FYVE/PHD"/>
</dbReference>
<dbReference type="PANTHER" id="PTHR47526">
    <property type="entry name" value="ATP-DEPENDENT DNA HELICASE"/>
    <property type="match status" value="1"/>
</dbReference>
<protein>
    <recommendedName>
        <fullName evidence="3">SAP domain-containing protein</fullName>
    </recommendedName>
</protein>
<accession>A0ABQ9EIP0</accession>